<dbReference type="Proteomes" id="UP000290588">
    <property type="component" value="Unassembled WGS sequence"/>
</dbReference>
<dbReference type="OrthoDB" id="5296814at2"/>
<dbReference type="AlphaFoldDB" id="A0A347UC60"/>
<name>A0A347UC60_9BACT</name>
<evidence type="ECO:0000313" key="4">
    <source>
        <dbReference type="Proteomes" id="UP000290588"/>
    </source>
</evidence>
<reference evidence="2 4" key="1">
    <citation type="submission" date="2017-09" db="EMBL/GenBank/DDBJ databases">
        <title>Genomics of the genus Arcobacter.</title>
        <authorList>
            <person name="Perez-Cataluna A."/>
            <person name="Figueras M.J."/>
            <person name="Salas-Masso N."/>
        </authorList>
    </citation>
    <scope>NUCLEOTIDE SEQUENCE [LARGE SCALE GENOMIC DNA]</scope>
    <source>
        <strain evidence="2 4">CECT 7837</strain>
    </source>
</reference>
<dbReference type="Proteomes" id="UP000262582">
    <property type="component" value="Chromosome"/>
</dbReference>
<organism evidence="2 4">
    <name type="scientific">Arcobacter ellisii</name>
    <dbReference type="NCBI Taxonomy" id="913109"/>
    <lineage>
        <taxon>Bacteria</taxon>
        <taxon>Pseudomonadati</taxon>
        <taxon>Campylobacterota</taxon>
        <taxon>Epsilonproteobacteria</taxon>
        <taxon>Campylobacterales</taxon>
        <taxon>Arcobacteraceae</taxon>
        <taxon>Arcobacter</taxon>
    </lineage>
</organism>
<evidence type="ECO:0000313" key="3">
    <source>
        <dbReference type="Proteomes" id="UP000262582"/>
    </source>
</evidence>
<accession>A0A347UC60</accession>
<dbReference type="RefSeq" id="WP_118918573.1">
    <property type="nucleotide sequence ID" value="NZ_CP032097.1"/>
</dbReference>
<evidence type="ECO:0000313" key="1">
    <source>
        <dbReference type="EMBL" id="AXX96438.1"/>
    </source>
</evidence>
<dbReference type="Pfam" id="PF09626">
    <property type="entry name" value="DHC"/>
    <property type="match status" value="1"/>
</dbReference>
<proteinExistence type="predicted"/>
<keyword evidence="3" id="KW-1185">Reference proteome</keyword>
<gene>
    <name evidence="1" type="ORF">AELL_2840</name>
    <name evidence="2" type="ORF">CP962_00370</name>
</gene>
<dbReference type="EMBL" id="NXIG01000001">
    <property type="protein sequence ID" value="RXI32893.1"/>
    <property type="molecule type" value="Genomic_DNA"/>
</dbReference>
<dbReference type="InterPro" id="IPR018588">
    <property type="entry name" value="Dihaem_cytochrome-c"/>
</dbReference>
<evidence type="ECO:0000313" key="2">
    <source>
        <dbReference type="EMBL" id="RXI32893.1"/>
    </source>
</evidence>
<protein>
    <submittedName>
        <fullName evidence="1 2">Cytochrome C</fullName>
    </submittedName>
</protein>
<reference evidence="1 3" key="2">
    <citation type="submission" date="2018-08" db="EMBL/GenBank/DDBJ databases">
        <title>Complete genome of the Arcobacter ellisii type strain LMG 26155.</title>
        <authorList>
            <person name="Miller W.G."/>
            <person name="Yee E."/>
            <person name="Bono J.L."/>
        </authorList>
    </citation>
    <scope>NUCLEOTIDE SEQUENCE [LARGE SCALE GENOMIC DNA]</scope>
    <source>
        <strain evidence="1 3">LMG 26155</strain>
    </source>
</reference>
<dbReference type="KEGG" id="aell:AELL_2840"/>
<dbReference type="EMBL" id="CP032097">
    <property type="protein sequence ID" value="AXX96438.1"/>
    <property type="molecule type" value="Genomic_DNA"/>
</dbReference>
<sequence length="170" mass="19354">MKYLIFLGLMINALFAEGYSSTPDVAPVKNDLYIKECGSCHFPYQPGLLPSNAWEKMMANLDNHFNSDATLDDKTFQTLSKYLNDNSAEKNMQYKRSNRIVSSIPAGQIADSISTTPYMIKKHREIRKDLITQKEVKGLFNCIACHTTADKGIYSERDIKIPNFGKWEDD</sequence>